<gene>
    <name evidence="1" type="ORF">AAEO50_14410</name>
</gene>
<keyword evidence="2" id="KW-1185">Reference proteome</keyword>
<name>A0ABU9KBK3_9BACI</name>
<dbReference type="Proteomes" id="UP001389717">
    <property type="component" value="Unassembled WGS sequence"/>
</dbReference>
<dbReference type="EMBL" id="JBBYAF010000029">
    <property type="protein sequence ID" value="MEL3973479.1"/>
    <property type="molecule type" value="Genomic_DNA"/>
</dbReference>
<organism evidence="1 2">
    <name type="scientific">Rossellomorea oryzaecorticis</name>
    <dbReference type="NCBI Taxonomy" id="1396505"/>
    <lineage>
        <taxon>Bacteria</taxon>
        <taxon>Bacillati</taxon>
        <taxon>Bacillota</taxon>
        <taxon>Bacilli</taxon>
        <taxon>Bacillales</taxon>
        <taxon>Bacillaceae</taxon>
        <taxon>Rossellomorea</taxon>
    </lineage>
</organism>
<accession>A0ABU9KBK3</accession>
<dbReference type="RefSeq" id="WP_341984978.1">
    <property type="nucleotide sequence ID" value="NZ_JBBYAF010000029.1"/>
</dbReference>
<reference evidence="1 2" key="1">
    <citation type="submission" date="2024-04" db="EMBL/GenBank/DDBJ databases">
        <title>Bacillus oryzaecorticis sp. nov., a moderately halophilic bacterium isolated from rice husks.</title>
        <authorList>
            <person name="Zhu H.-S."/>
        </authorList>
    </citation>
    <scope>NUCLEOTIDE SEQUENCE [LARGE SCALE GENOMIC DNA]</scope>
    <source>
        <strain evidence="1 2">ZC255</strain>
    </source>
</reference>
<sequence>MTNIFAIVLVLIFSVFKAVTLKKQVEYWLDSKFLNVRSYLHTIR</sequence>
<evidence type="ECO:0000313" key="1">
    <source>
        <dbReference type="EMBL" id="MEL3973479.1"/>
    </source>
</evidence>
<proteinExistence type="predicted"/>
<evidence type="ECO:0000313" key="2">
    <source>
        <dbReference type="Proteomes" id="UP001389717"/>
    </source>
</evidence>
<comment type="caution">
    <text evidence="1">The sequence shown here is derived from an EMBL/GenBank/DDBJ whole genome shotgun (WGS) entry which is preliminary data.</text>
</comment>
<protein>
    <submittedName>
        <fullName evidence="1">Uncharacterized protein</fullName>
    </submittedName>
</protein>